<dbReference type="InterPro" id="IPR051043">
    <property type="entry name" value="Sulfatase_Mod_Factor_Kinase"/>
</dbReference>
<dbReference type="InterPro" id="IPR016187">
    <property type="entry name" value="CTDL_fold"/>
</dbReference>
<reference evidence="2" key="1">
    <citation type="journal article" date="2020" name="mSystems">
        <title>Genome- and Community-Level Interaction Insights into Carbon Utilization and Element Cycling Functions of Hydrothermarchaeota in Hydrothermal Sediment.</title>
        <authorList>
            <person name="Zhou Z."/>
            <person name="Liu Y."/>
            <person name="Xu W."/>
            <person name="Pan J."/>
            <person name="Luo Z.H."/>
            <person name="Li M."/>
        </authorList>
    </citation>
    <scope>NUCLEOTIDE SEQUENCE [LARGE SCALE GENOMIC DNA]</scope>
    <source>
        <strain evidence="2">SpSt-548</strain>
    </source>
</reference>
<evidence type="ECO:0000259" key="1">
    <source>
        <dbReference type="Pfam" id="PF03781"/>
    </source>
</evidence>
<evidence type="ECO:0000313" key="2">
    <source>
        <dbReference type="EMBL" id="HGS06096.1"/>
    </source>
</evidence>
<dbReference type="SUPFAM" id="SSF56436">
    <property type="entry name" value="C-type lectin-like"/>
    <property type="match status" value="1"/>
</dbReference>
<organism evidence="2">
    <name type="scientific">Desulfobacca acetoxidans</name>
    <dbReference type="NCBI Taxonomy" id="60893"/>
    <lineage>
        <taxon>Bacteria</taxon>
        <taxon>Pseudomonadati</taxon>
        <taxon>Thermodesulfobacteriota</taxon>
        <taxon>Desulfobaccia</taxon>
        <taxon>Desulfobaccales</taxon>
        <taxon>Desulfobaccaceae</taxon>
        <taxon>Desulfobacca</taxon>
    </lineage>
</organism>
<feature type="domain" description="Sulfatase-modifying factor enzyme-like" evidence="1">
    <location>
        <begin position="54"/>
        <end position="279"/>
    </location>
</feature>
<name>A0A7V4GA12_9BACT</name>
<dbReference type="Gene3D" id="3.90.1580.10">
    <property type="entry name" value="paralog of FGE (formylglycine-generating enzyme)"/>
    <property type="match status" value="1"/>
</dbReference>
<sequence>MRYHPLLFHCRRLRLNCRQLNHLFLVLLAVFALEVRGPALAQDRLEAQGLRFRLIPGGTYFLGSPLSEAGRYAQELAPYRVRLAPFYLAETETTNEQYGAFLKATGHKPPAYWQDPALNGPRQPVVGVTYGEAEAYCRWLTRITGVRHRLPTEAEWEAAARGGLIGEPYPWGREAPDAGGRFRANYYPNDFAADGYRFTAPVGSYPPNGYGLFDMAGNVAEWCSGTASPPGRPTPFAAPEYRVAKGGSWYSRARDLRCAARQLIPPQTADGFLGFRVLREAALP</sequence>
<dbReference type="GO" id="GO:0120147">
    <property type="term" value="F:formylglycine-generating oxidase activity"/>
    <property type="evidence" value="ECO:0007669"/>
    <property type="project" value="TreeGrafter"/>
</dbReference>
<dbReference type="Pfam" id="PF03781">
    <property type="entry name" value="FGE-sulfatase"/>
    <property type="match status" value="1"/>
</dbReference>
<dbReference type="EMBL" id="DSXI01000610">
    <property type="protein sequence ID" value="HGS06096.1"/>
    <property type="molecule type" value="Genomic_DNA"/>
</dbReference>
<gene>
    <name evidence="2" type="ORF">ENT08_10280</name>
</gene>
<dbReference type="InterPro" id="IPR005532">
    <property type="entry name" value="SUMF_dom"/>
</dbReference>
<accession>A0A7V4GA12</accession>
<comment type="caution">
    <text evidence="2">The sequence shown here is derived from an EMBL/GenBank/DDBJ whole genome shotgun (WGS) entry which is preliminary data.</text>
</comment>
<protein>
    <submittedName>
        <fullName evidence="2">Formylglycine-generating enzyme family protein</fullName>
    </submittedName>
</protein>
<dbReference type="InterPro" id="IPR042095">
    <property type="entry name" value="SUMF_sf"/>
</dbReference>
<dbReference type="AlphaFoldDB" id="A0A7V4GA12"/>
<dbReference type="PANTHER" id="PTHR23150:SF19">
    <property type="entry name" value="FORMYLGLYCINE-GENERATING ENZYME"/>
    <property type="match status" value="1"/>
</dbReference>
<dbReference type="PANTHER" id="PTHR23150">
    <property type="entry name" value="SULFATASE MODIFYING FACTOR 1, 2"/>
    <property type="match status" value="1"/>
</dbReference>
<proteinExistence type="predicted"/>